<protein>
    <submittedName>
        <fullName evidence="1">Uncharacterized protein</fullName>
    </submittedName>
</protein>
<dbReference type="RefSeq" id="WP_059365702.1">
    <property type="nucleotide sequence ID" value="NZ_BBXJ01000001.1"/>
</dbReference>
<keyword evidence="2" id="KW-1185">Reference proteome</keyword>
<dbReference type="AlphaFoldDB" id="A0A9X8VY43"/>
<evidence type="ECO:0000313" key="1">
    <source>
        <dbReference type="EMBL" id="OOF70638.1"/>
    </source>
</evidence>
<accession>A0A9X8VY43</accession>
<reference evidence="1 2" key="1">
    <citation type="submission" date="2016-10" db="EMBL/GenBank/DDBJ databases">
        <title>Rodentibacter gen. nov. and new species.</title>
        <authorList>
            <person name="Christensen H."/>
        </authorList>
    </citation>
    <scope>NUCLEOTIDE SEQUENCE [LARGE SCALE GENOMIC DNA]</scope>
    <source>
        <strain evidence="1 2">199137021</strain>
    </source>
</reference>
<evidence type="ECO:0000313" key="2">
    <source>
        <dbReference type="Proteomes" id="UP000188998"/>
    </source>
</evidence>
<comment type="caution">
    <text evidence="1">The sequence shown here is derived from an EMBL/GenBank/DDBJ whole genome shotgun (WGS) entry which is preliminary data.</text>
</comment>
<proteinExistence type="predicted"/>
<gene>
    <name evidence="1" type="ORF">BKG90_09535</name>
</gene>
<dbReference type="EMBL" id="MLAB01000052">
    <property type="protein sequence ID" value="OOF70638.1"/>
    <property type="molecule type" value="Genomic_DNA"/>
</dbReference>
<sequence length="71" mass="8038">MKKPRTIKALKEPYSPTPEQLEKSVKRIKQFLAFAEDYLHNGHYNGLVTSIEQIKKAATIRKPRTATGGGR</sequence>
<organism evidence="1 2">
    <name type="scientific">Rodentibacter caecimuris</name>
    <dbReference type="NCBI Taxonomy" id="1796644"/>
    <lineage>
        <taxon>Bacteria</taxon>
        <taxon>Pseudomonadati</taxon>
        <taxon>Pseudomonadota</taxon>
        <taxon>Gammaproteobacteria</taxon>
        <taxon>Pasteurellales</taxon>
        <taxon>Pasteurellaceae</taxon>
        <taxon>Rodentibacter</taxon>
    </lineage>
</organism>
<name>A0A9X8VY43_9PAST</name>
<dbReference type="Proteomes" id="UP000188998">
    <property type="component" value="Unassembled WGS sequence"/>
</dbReference>
<dbReference type="GeneID" id="85657464"/>